<dbReference type="EMBL" id="AP023368">
    <property type="protein sequence ID" value="BCK00955.1"/>
    <property type="molecule type" value="Genomic_DNA"/>
</dbReference>
<reference evidence="2 3" key="2">
    <citation type="submission" date="2020-08" db="EMBL/GenBank/DDBJ databases">
        <authorList>
            <person name="Ueki A."/>
            <person name="Tonouchi A."/>
        </authorList>
    </citation>
    <scope>NUCLEOTIDE SEQUENCE [LARGE SCALE GENOMIC DNA]</scope>
    <source>
        <strain evidence="2 3">CTTW</strain>
    </source>
</reference>
<gene>
    <name evidence="2" type="ORF">bsdcttw_39950</name>
</gene>
<dbReference type="KEGG" id="acht:bsdcttw_39950"/>
<dbReference type="InterPro" id="IPR050490">
    <property type="entry name" value="Bact_solute-bd_prot1"/>
</dbReference>
<protein>
    <recommendedName>
        <fullName evidence="4">Extracellular solute-binding protein</fullName>
    </recommendedName>
</protein>
<dbReference type="SUPFAM" id="SSF101898">
    <property type="entry name" value="NHL repeat"/>
    <property type="match status" value="1"/>
</dbReference>
<dbReference type="AlphaFoldDB" id="A0A7I8DUE0"/>
<evidence type="ECO:0000313" key="2">
    <source>
        <dbReference type="EMBL" id="BCK00955.1"/>
    </source>
</evidence>
<evidence type="ECO:0000313" key="3">
    <source>
        <dbReference type="Proteomes" id="UP000515703"/>
    </source>
</evidence>
<feature type="chain" id="PRO_5039065414" description="Extracellular solute-binding protein" evidence="1">
    <location>
        <begin position="22"/>
        <end position="738"/>
    </location>
</feature>
<dbReference type="SUPFAM" id="SSF53850">
    <property type="entry name" value="Periplasmic binding protein-like II"/>
    <property type="match status" value="1"/>
</dbReference>
<feature type="signal peptide" evidence="1">
    <location>
        <begin position="1"/>
        <end position="21"/>
    </location>
</feature>
<dbReference type="PANTHER" id="PTHR43649:SF12">
    <property type="entry name" value="DIACETYLCHITOBIOSE BINDING PROTEIN DASA"/>
    <property type="match status" value="1"/>
</dbReference>
<dbReference type="Gene3D" id="3.40.190.10">
    <property type="entry name" value="Periplasmic binding protein-like II"/>
    <property type="match status" value="1"/>
</dbReference>
<evidence type="ECO:0008006" key="4">
    <source>
        <dbReference type="Google" id="ProtNLM"/>
    </source>
</evidence>
<accession>A0A7I8DUE0</accession>
<evidence type="ECO:0000256" key="1">
    <source>
        <dbReference type="SAM" id="SignalP"/>
    </source>
</evidence>
<dbReference type="PROSITE" id="PS51257">
    <property type="entry name" value="PROKAR_LIPOPROTEIN"/>
    <property type="match status" value="1"/>
</dbReference>
<reference evidence="2 3" key="1">
    <citation type="submission" date="2020-08" db="EMBL/GenBank/DDBJ databases">
        <title>Draft genome sequencing of an Anaerocolumna strain isolated from anoxic soil subjected to BSD treatment.</title>
        <authorList>
            <person name="Uek A."/>
            <person name="Tonouchi A."/>
        </authorList>
    </citation>
    <scope>NUCLEOTIDE SEQUENCE [LARGE SCALE GENOMIC DNA]</scope>
    <source>
        <strain evidence="2 3">CTTW</strain>
    </source>
</reference>
<proteinExistence type="predicted"/>
<sequence>MKKRTAAYFLILTLIITSLLGCSQKDNIRTDNEIATDKDTSVQEKGRYLEKKIDLPELKQSERILDIIRNKEKKFEVYTYDSTKFLYSCYTLGDDLTWSHSEPGWLNKNGSDKATITCMCLGQDGNYYAAFSDYDAGGKSFLIKSEENGSRSKKVDLPYLIKPSKKIKKVTYYPSIDKLQVLVDGNLVIHDMWQNNKLQVFSPDGKELDNISADTLKNFTVKDNTIIAIEASGSGIFLYDTQTKNKTKTYDYTYNDNGAAYVLLEDGTLLVGDSGGIQRMIKDGTMWEKTVDGALTSMSMPSIYIQGLYVGDESPEDYYGVFSDSGSSYKLLHFSYDKNVPAVPSNQLTVYSLTENKTLRQAISLYQGENPDTQINYVAAMGDEGGNKSDYIKALNTELLAGNGADIILLDGLPADSYIEKGVLADISDVIKPLSESGEILPNIVKGYEVDGKIYQMPLRFSVPVIYGKKDAITHLSHMKDISEYIKASSGVPYTGPLTYRQLTRNYLALYREEFLTANQLSEDNFTSFLKNLKEIAENTGSVETLKDSDENQLFWDSSNTFFGVKKGTIQTGMTNIMDITGSMMLFALLKDTSLDYGSLNSAYMPSGIAGLNKSGKHQEAAKAFLKFLYSKEVQDADLYEGFPVNKASLDKWSEEENKDITAAMGDKEGNQIAANWPDKTDRLRLYKTLQSLNKPLNIDEELDNMLTEQIIPYLKGDIDLSQAVSAVKTKVTTYLSE</sequence>
<dbReference type="PANTHER" id="PTHR43649">
    <property type="entry name" value="ARABINOSE-BINDING PROTEIN-RELATED"/>
    <property type="match status" value="1"/>
</dbReference>
<keyword evidence="1" id="KW-0732">Signal</keyword>
<keyword evidence="3" id="KW-1185">Reference proteome</keyword>
<name>A0A7I8DUE0_9FIRM</name>
<dbReference type="Proteomes" id="UP000515703">
    <property type="component" value="Chromosome"/>
</dbReference>
<dbReference type="InterPro" id="IPR006059">
    <property type="entry name" value="SBP"/>
</dbReference>
<dbReference type="RefSeq" id="WP_185256576.1">
    <property type="nucleotide sequence ID" value="NZ_AP023368.1"/>
</dbReference>
<dbReference type="Pfam" id="PF13416">
    <property type="entry name" value="SBP_bac_8"/>
    <property type="match status" value="1"/>
</dbReference>
<organism evidence="2 3">
    <name type="scientific">Anaerocolumna chitinilytica</name>
    <dbReference type="NCBI Taxonomy" id="1727145"/>
    <lineage>
        <taxon>Bacteria</taxon>
        <taxon>Bacillati</taxon>
        <taxon>Bacillota</taxon>
        <taxon>Clostridia</taxon>
        <taxon>Lachnospirales</taxon>
        <taxon>Lachnospiraceae</taxon>
        <taxon>Anaerocolumna</taxon>
    </lineage>
</organism>